<dbReference type="SUPFAM" id="SSF46785">
    <property type="entry name" value="Winged helix' DNA-binding domain"/>
    <property type="match status" value="1"/>
</dbReference>
<evidence type="ECO:0000313" key="4">
    <source>
        <dbReference type="Proteomes" id="UP000217103"/>
    </source>
</evidence>
<name>A0A1H1H6B4_9ACTN</name>
<dbReference type="EMBL" id="FNKK01000002">
    <property type="protein sequence ID" value="SDR20636.1"/>
    <property type="molecule type" value="Genomic_DNA"/>
</dbReference>
<sequence>MRGGEARGLLHPFLLLLIWERPGHGYDLIERLDRMGVPEVEPGHVYRVLRGLERARLVESAWVASGAGPPRRRYELTPSGLADLEECMERLERLDRLLDACKARWAAARSREGGTSPGVRARRSLAAGGSPRPYVPS</sequence>
<dbReference type="PANTHER" id="PTHR33169">
    <property type="entry name" value="PADR-FAMILY TRANSCRIPTIONAL REGULATOR"/>
    <property type="match status" value="1"/>
</dbReference>
<dbReference type="InterPro" id="IPR036388">
    <property type="entry name" value="WH-like_DNA-bd_sf"/>
</dbReference>
<feature type="region of interest" description="Disordered" evidence="1">
    <location>
        <begin position="108"/>
        <end position="137"/>
    </location>
</feature>
<reference evidence="3 4" key="1">
    <citation type="submission" date="2016-10" db="EMBL/GenBank/DDBJ databases">
        <authorList>
            <person name="de Groot N.N."/>
        </authorList>
    </citation>
    <scope>NUCLEOTIDE SEQUENCE [LARGE SCALE GENOMIC DNA]</scope>
    <source>
        <strain evidence="3 4">DSM 43794</strain>
    </source>
</reference>
<dbReference type="InterPro" id="IPR005149">
    <property type="entry name" value="Tscrpt_reg_PadR_N"/>
</dbReference>
<evidence type="ECO:0000256" key="1">
    <source>
        <dbReference type="SAM" id="MobiDB-lite"/>
    </source>
</evidence>
<dbReference type="Gene3D" id="1.10.10.10">
    <property type="entry name" value="Winged helix-like DNA-binding domain superfamily/Winged helix DNA-binding domain"/>
    <property type="match status" value="1"/>
</dbReference>
<dbReference type="GO" id="GO:0003677">
    <property type="term" value="F:DNA binding"/>
    <property type="evidence" value="ECO:0007669"/>
    <property type="project" value="UniProtKB-KW"/>
</dbReference>
<dbReference type="InterPro" id="IPR036390">
    <property type="entry name" value="WH_DNA-bd_sf"/>
</dbReference>
<dbReference type="RefSeq" id="WP_093261062.1">
    <property type="nucleotide sequence ID" value="NZ_FNKK01000002.1"/>
</dbReference>
<protein>
    <submittedName>
        <fullName evidence="3">DNA-binding transcriptional regulator, PadR family</fullName>
    </submittedName>
</protein>
<dbReference type="OrthoDB" id="122286at2"/>
<dbReference type="Pfam" id="PF03551">
    <property type="entry name" value="PadR"/>
    <property type="match status" value="1"/>
</dbReference>
<dbReference type="InterPro" id="IPR052509">
    <property type="entry name" value="Metal_resp_DNA-bind_regulator"/>
</dbReference>
<accession>A0A1H1H6B4</accession>
<keyword evidence="3" id="KW-0238">DNA-binding</keyword>
<organism evidence="3 4">
    <name type="scientific">Thermostaphylospora chromogena</name>
    <dbReference type="NCBI Taxonomy" id="35622"/>
    <lineage>
        <taxon>Bacteria</taxon>
        <taxon>Bacillati</taxon>
        <taxon>Actinomycetota</taxon>
        <taxon>Actinomycetes</taxon>
        <taxon>Streptosporangiales</taxon>
        <taxon>Thermomonosporaceae</taxon>
        <taxon>Thermostaphylospora</taxon>
    </lineage>
</organism>
<dbReference type="Proteomes" id="UP000217103">
    <property type="component" value="Unassembled WGS sequence"/>
</dbReference>
<gene>
    <name evidence="3" type="ORF">SAMN04489764_4073</name>
</gene>
<evidence type="ECO:0000313" key="3">
    <source>
        <dbReference type="EMBL" id="SDR20636.1"/>
    </source>
</evidence>
<dbReference type="STRING" id="35622.SAMN04489764_4073"/>
<feature type="domain" description="Transcription regulator PadR N-terminal" evidence="2">
    <location>
        <begin position="14"/>
        <end position="85"/>
    </location>
</feature>
<dbReference type="PANTHER" id="PTHR33169:SF14">
    <property type="entry name" value="TRANSCRIPTIONAL REGULATOR RV3488"/>
    <property type="match status" value="1"/>
</dbReference>
<dbReference type="AlphaFoldDB" id="A0A1H1H6B4"/>
<keyword evidence="4" id="KW-1185">Reference proteome</keyword>
<evidence type="ECO:0000259" key="2">
    <source>
        <dbReference type="Pfam" id="PF03551"/>
    </source>
</evidence>
<proteinExistence type="predicted"/>